<gene>
    <name evidence="3" type="ORF">BOX15_Mlig032952g1</name>
</gene>
<dbReference type="GO" id="GO:0004531">
    <property type="term" value="F:deoxyribonuclease II activity"/>
    <property type="evidence" value="ECO:0007669"/>
    <property type="project" value="InterPro"/>
</dbReference>
<dbReference type="GO" id="GO:0006309">
    <property type="term" value="P:apoptotic DNA fragmentation"/>
    <property type="evidence" value="ECO:0007669"/>
    <property type="project" value="TreeGrafter"/>
</dbReference>
<dbReference type="OrthoDB" id="10261598at2759"/>
<keyword evidence="2" id="KW-0378">Hydrolase</keyword>
<evidence type="ECO:0000256" key="2">
    <source>
        <dbReference type="ARBA" id="ARBA00022801"/>
    </source>
</evidence>
<name>A0A267FKP1_9PLAT</name>
<accession>A0A267FKP1</accession>
<evidence type="ECO:0000313" key="3">
    <source>
        <dbReference type="EMBL" id="PAA74293.1"/>
    </source>
</evidence>
<evidence type="ECO:0000256" key="1">
    <source>
        <dbReference type="ARBA" id="ARBA00007527"/>
    </source>
</evidence>
<proteinExistence type="inferred from homology"/>
<dbReference type="InterPro" id="IPR004947">
    <property type="entry name" value="DNase_II"/>
</dbReference>
<dbReference type="AlphaFoldDB" id="A0A267FKP1"/>
<comment type="similarity">
    <text evidence="1">Belongs to the DNase II family.</text>
</comment>
<dbReference type="Proteomes" id="UP000215902">
    <property type="component" value="Unassembled WGS sequence"/>
</dbReference>
<reference evidence="3 4" key="1">
    <citation type="submission" date="2017-06" db="EMBL/GenBank/DDBJ databases">
        <title>A platform for efficient transgenesis in Macrostomum lignano, a flatworm model organism for stem cell research.</title>
        <authorList>
            <person name="Berezikov E."/>
        </authorList>
    </citation>
    <scope>NUCLEOTIDE SEQUENCE [LARGE SCALE GENOMIC DNA]</scope>
    <source>
        <strain evidence="3">DV1</strain>
        <tissue evidence="3">Whole organism</tissue>
    </source>
</reference>
<sequence length="349" mass="39757">MHAGIRSSTPPLSSSQNEAWVNDLVEDFRKVKLAPTQEKKSPPSCLNSVGQPVDWFATIKKNLGWNYLSVTETRWEQVPNNDIRESGPVFETLMQATANARRPSHIILAYNDQYPDAKSSQRYAHAKGVVMFDTCEKRGFWIVHSIPYFPDLDLSILVFPYSAKRYAQSFGCSTIKDRQQFNSVLQQLRVMNVPIYYSRPTSDIVPHQPAENQIPHLPLVYLGSLGQVIHLTKANNYNSCIYCDLSNYLQTNMLTETWRTQQNQIYHHIQSDVKVFGVDFANGFKYSANQDHSKWSVSDTSSKPWLCIGDLNRYRTARGGGVLCFGSKSAQRSFCQAARDENSLPFKCY</sequence>
<dbReference type="EMBL" id="NIVC01000958">
    <property type="protein sequence ID" value="PAA74293.1"/>
    <property type="molecule type" value="Genomic_DNA"/>
</dbReference>
<protein>
    <submittedName>
        <fullName evidence="3">Uncharacterized protein</fullName>
    </submittedName>
</protein>
<dbReference type="STRING" id="282301.A0A267FKP1"/>
<dbReference type="PANTHER" id="PTHR10858:SF23">
    <property type="entry name" value="DEOXYRIBONUCLEASE II"/>
    <property type="match status" value="1"/>
</dbReference>
<evidence type="ECO:0000313" key="4">
    <source>
        <dbReference type="Proteomes" id="UP000215902"/>
    </source>
</evidence>
<dbReference type="Pfam" id="PF03265">
    <property type="entry name" value="DNase_II"/>
    <property type="match status" value="1"/>
</dbReference>
<keyword evidence="4" id="KW-1185">Reference proteome</keyword>
<dbReference type="PANTHER" id="PTHR10858">
    <property type="entry name" value="DEOXYRIBONUCLEASE II"/>
    <property type="match status" value="1"/>
</dbReference>
<organism evidence="3 4">
    <name type="scientific">Macrostomum lignano</name>
    <dbReference type="NCBI Taxonomy" id="282301"/>
    <lineage>
        <taxon>Eukaryota</taxon>
        <taxon>Metazoa</taxon>
        <taxon>Spiralia</taxon>
        <taxon>Lophotrochozoa</taxon>
        <taxon>Platyhelminthes</taxon>
        <taxon>Rhabditophora</taxon>
        <taxon>Macrostomorpha</taxon>
        <taxon>Macrostomida</taxon>
        <taxon>Macrostomidae</taxon>
        <taxon>Macrostomum</taxon>
    </lineage>
</organism>
<comment type="caution">
    <text evidence="3">The sequence shown here is derived from an EMBL/GenBank/DDBJ whole genome shotgun (WGS) entry which is preliminary data.</text>
</comment>